<evidence type="ECO:0000256" key="1">
    <source>
        <dbReference type="ARBA" id="ARBA00004571"/>
    </source>
</evidence>
<dbReference type="Gene3D" id="2.60.40.2610">
    <property type="entry name" value="Outer membrane usher protein FimD, plug domain"/>
    <property type="match status" value="1"/>
</dbReference>
<name>A0A192CD93_ECO25</name>
<dbReference type="InterPro" id="IPR018030">
    <property type="entry name" value="Fimbrial_membr_usher_CS"/>
</dbReference>
<dbReference type="Pfam" id="PF00577">
    <property type="entry name" value="Usher"/>
    <property type="match status" value="1"/>
</dbReference>
<evidence type="ECO:0000256" key="8">
    <source>
        <dbReference type="ARBA" id="ARBA00023237"/>
    </source>
</evidence>
<comment type="similarity">
    <text evidence="2 9">Belongs to the fimbrial export usher family.</text>
</comment>
<evidence type="ECO:0000256" key="10">
    <source>
        <dbReference type="SAM" id="SignalP"/>
    </source>
</evidence>
<dbReference type="EMBL" id="CP015085">
    <property type="protein sequence ID" value="ANK03514.1"/>
    <property type="molecule type" value="Genomic_DNA"/>
</dbReference>
<dbReference type="PANTHER" id="PTHR30451">
    <property type="entry name" value="OUTER MEMBRANE USHER PROTEIN"/>
    <property type="match status" value="1"/>
</dbReference>
<evidence type="ECO:0000256" key="6">
    <source>
        <dbReference type="ARBA" id="ARBA00022729"/>
    </source>
</evidence>
<evidence type="ECO:0000256" key="9">
    <source>
        <dbReference type="RuleBase" id="RU003884"/>
    </source>
</evidence>
<dbReference type="PANTHER" id="PTHR30451:SF4">
    <property type="entry name" value="OUTER MEMBRANE USHER PROTEIN YQIG-RELATED"/>
    <property type="match status" value="1"/>
</dbReference>
<keyword evidence="9" id="KW-1029">Fimbrium biogenesis</keyword>
<dbReference type="PROSITE" id="PS01151">
    <property type="entry name" value="FIMBRIAL_USHER"/>
    <property type="match status" value="1"/>
</dbReference>
<sequence>MKWIFMNNKNTFTGDTLSHAIKNALSGVVCSLLFVLPAHAVEFNVDMIDVEDRENIDISRFEKKGYIPPGRYLARVQINKNMLPQALILEWVKADNESGSLLCLTKEDLTSFGLNTEFIESLQTIAGRECLDLSQRQELTTRLDKATMILSLSVPQAWLKYQATNWTPPEFWDTGIAGFILDYNVYASQYAPHHGDSTQNVSSYGTLGFNLGAWRLRSDYQYNQNFADGRSVNRDSEFARTYLFRPIPSWSSKFTMGQYDLSSNLYDTFHFTGASLESDESMLPPDLQGYAPQITGIAQTNAKVTVAQNGRVLYQTTVAPGPFTISDLGQSFQGQLDVTVEEEDGRTSTFQVGSASIPYLTRKGQVRYKTSLGKPTSVGHNDINNPFFWTAEASWGWLNNVSLYGGGMFTADDYQAITTGIGFNLNQFGSLSFDVTGADASLQKQNSDNLRGYSYRFNYAKHFESTGSQITFAGYRFSDKDYVSMSEYLSSRNGDESIDNEKESYVISLNQYFETLELNSYLNVTRNTYWDSASNTNYSVSVSKNFDIGDFKGISASLAVSRIRWDDDEENQYYFSFSLPLQQNRNISYSMQRTGSSNTSQMISWYDSSDRNNIWNISASATDDNIRDGEPTLRGSYQHYSPWGRLNINGSVQPNQYNSVTAGWYGSLTATRHGVALHDYSYADNARMMVDTDGISGVEINSNRTVTNGLGIAVVPSLSNYTTSMLRVNNNDLPEGVDVENSVIRTTLTQGAIGYAKLNATTGYQIVGVIRQENGRFPPLGVNVTDKATGKDVGLVAEDGFVYLSGIQENSILHLTWGDNTCEVTPPNQSNISESAIILPCKTVK</sequence>
<evidence type="ECO:0000256" key="7">
    <source>
        <dbReference type="ARBA" id="ARBA00023136"/>
    </source>
</evidence>
<dbReference type="GO" id="GO:0015473">
    <property type="term" value="F:fimbrial usher porin activity"/>
    <property type="evidence" value="ECO:0007669"/>
    <property type="project" value="InterPro"/>
</dbReference>
<evidence type="ECO:0000259" key="12">
    <source>
        <dbReference type="Pfam" id="PF13954"/>
    </source>
</evidence>
<gene>
    <name evidence="13" type="ORF">WLH_02253</name>
</gene>
<dbReference type="InterPro" id="IPR043142">
    <property type="entry name" value="PapC-like_C_sf"/>
</dbReference>
<evidence type="ECO:0000256" key="5">
    <source>
        <dbReference type="ARBA" id="ARBA00022692"/>
    </source>
</evidence>
<dbReference type="InterPro" id="IPR025949">
    <property type="entry name" value="PapC-like_C"/>
</dbReference>
<feature type="domain" description="PapC N-terminal" evidence="12">
    <location>
        <begin position="42"/>
        <end position="186"/>
    </location>
</feature>
<evidence type="ECO:0000256" key="3">
    <source>
        <dbReference type="ARBA" id="ARBA00022448"/>
    </source>
</evidence>
<reference evidence="13 14" key="1">
    <citation type="submission" date="2016-03" db="EMBL/GenBank/DDBJ databases">
        <title>Genome Sequence and Comparative Pathogenic Determinants of Uropathogenic Escherichia coli O25b:H4, a Clinical Isolate from Saudi Arabia.</title>
        <authorList>
            <person name="Alyamani E.A.J."/>
            <person name="Khiyami M.A."/>
            <person name="Booq R.Y."/>
            <person name="Bahwerth F.S."/>
            <person name="Vaisvil B."/>
            <person name="Schmitt D.P."/>
            <person name="Kapatral V."/>
        </authorList>
    </citation>
    <scope>NUCLEOTIDE SEQUENCE [LARGE SCALE GENOMIC DNA]</scope>
    <source>
        <strain evidence="13 14">O25b:H4</strain>
    </source>
</reference>
<dbReference type="SUPFAM" id="SSF141729">
    <property type="entry name" value="FimD N-terminal domain-like"/>
    <property type="match status" value="1"/>
</dbReference>
<keyword evidence="3 9" id="KW-0813">Transport</keyword>
<feature type="signal peptide" evidence="10">
    <location>
        <begin position="1"/>
        <end position="40"/>
    </location>
</feature>
<feature type="chain" id="PRO_5008251370" evidence="10">
    <location>
        <begin position="41"/>
        <end position="845"/>
    </location>
</feature>
<dbReference type="Pfam" id="PF13953">
    <property type="entry name" value="PapC_C"/>
    <property type="match status" value="1"/>
</dbReference>
<keyword evidence="4" id="KW-1134">Transmembrane beta strand</keyword>
<dbReference type="Pfam" id="PF13954">
    <property type="entry name" value="PapC_N"/>
    <property type="match status" value="1"/>
</dbReference>
<evidence type="ECO:0000256" key="4">
    <source>
        <dbReference type="ARBA" id="ARBA00022452"/>
    </source>
</evidence>
<dbReference type="InterPro" id="IPR000015">
    <property type="entry name" value="Fimb_usher"/>
</dbReference>
<dbReference type="Proteomes" id="UP000183316">
    <property type="component" value="Chromosome"/>
</dbReference>
<dbReference type="Gene3D" id="3.10.20.410">
    <property type="match status" value="1"/>
</dbReference>
<keyword evidence="6 10" id="KW-0732">Signal</keyword>
<proteinExistence type="inferred from homology"/>
<evidence type="ECO:0000256" key="2">
    <source>
        <dbReference type="ARBA" id="ARBA00008064"/>
    </source>
</evidence>
<dbReference type="InterPro" id="IPR025885">
    <property type="entry name" value="PapC_N"/>
</dbReference>
<evidence type="ECO:0000313" key="14">
    <source>
        <dbReference type="Proteomes" id="UP000183316"/>
    </source>
</evidence>
<evidence type="ECO:0000313" key="13">
    <source>
        <dbReference type="EMBL" id="ANK03514.1"/>
    </source>
</evidence>
<keyword evidence="8 9" id="KW-0998">Cell outer membrane</keyword>
<dbReference type="InterPro" id="IPR042186">
    <property type="entry name" value="FimD_plug_dom"/>
</dbReference>
<dbReference type="Gene3D" id="2.60.40.2070">
    <property type="match status" value="1"/>
</dbReference>
<organism evidence="13 14">
    <name type="scientific">Escherichia coli O25b:H4</name>
    <dbReference type="NCBI Taxonomy" id="941280"/>
    <lineage>
        <taxon>Bacteria</taxon>
        <taxon>Pseudomonadati</taxon>
        <taxon>Pseudomonadota</taxon>
        <taxon>Gammaproteobacteria</taxon>
        <taxon>Enterobacterales</taxon>
        <taxon>Enterobacteriaceae</taxon>
        <taxon>Escherichia</taxon>
    </lineage>
</organism>
<dbReference type="GO" id="GO:0009279">
    <property type="term" value="C:cell outer membrane"/>
    <property type="evidence" value="ECO:0007669"/>
    <property type="project" value="UniProtKB-SubCell"/>
</dbReference>
<dbReference type="AlphaFoldDB" id="A0A192CD93"/>
<accession>A0A192CD93</accession>
<evidence type="ECO:0000259" key="11">
    <source>
        <dbReference type="Pfam" id="PF13953"/>
    </source>
</evidence>
<keyword evidence="5 9" id="KW-0812">Transmembrane</keyword>
<keyword evidence="7 9" id="KW-0472">Membrane</keyword>
<protein>
    <submittedName>
        <fullName evidence="13">YqiG</fullName>
    </submittedName>
</protein>
<feature type="domain" description="PapC-like C-terminal" evidence="11">
    <location>
        <begin position="770"/>
        <end position="824"/>
    </location>
</feature>
<dbReference type="PATRIC" id="fig|941280.3.peg.2235"/>
<dbReference type="GO" id="GO:0009297">
    <property type="term" value="P:pilus assembly"/>
    <property type="evidence" value="ECO:0007669"/>
    <property type="project" value="InterPro"/>
</dbReference>
<dbReference type="InterPro" id="IPR037224">
    <property type="entry name" value="PapC_N_sf"/>
</dbReference>
<dbReference type="Gene3D" id="2.60.40.3110">
    <property type="match status" value="1"/>
</dbReference>
<comment type="subcellular location">
    <subcellularLocation>
        <location evidence="1 9">Cell outer membrane</location>
        <topology evidence="1 9">Multi-pass membrane protein</topology>
    </subcellularLocation>
</comment>